<dbReference type="InterPro" id="IPR013783">
    <property type="entry name" value="Ig-like_fold"/>
</dbReference>
<dbReference type="Pfam" id="PF13585">
    <property type="entry name" value="CHU_C"/>
    <property type="match status" value="1"/>
</dbReference>
<gene>
    <name evidence="6" type="ORF">ACFQHR_01450</name>
</gene>
<sequence>MKKILHLIAAMFAIAFSPKAQAQTAPNLGAAQEFAVLGSTSVTNVGSTLVYADLGTSEDLSTIIGFPPGIVLGETSRGGIEPKAADADAQNAYNALAAQTPTQNLTGQQLGKGFAQTPEAVLGTVLGPGVYRFDGDALLRGQLRLDGRGNPNSVFIFQVNGDFRVEDGSVMSVQNGAQPKNIFFQIAGNIVDANGQLVGTSAALKGNMLVQNDITLSEGTTHEGRLLSLNGDVFLNNNTIFLPTIVETDLAITKTVDRSVVAIGDTVTYTITVRNQGPDNATGVQVRETFPDEVAFIDYTSTLDGVAANFPYDASTGVFFIGDLDFGQTATIRIRARVLASGTDIRNRVTVIADQPDPDEDDDEDEEPIDVPAVVTDLQVVKTVDKTRANVGDRLTYNITVQNNGPQNATGVFVRDILPVGQVNFDGEATVSSGSYDMSTGIWTVGDLNSGATATFTISGTITSTGTIVNTATVRGNEADQQPGNNTSTVVTVVPGTGGGGGDNLADLQVTKSVDRSRANPGQTITYTVTARNAGPAAATGVTVTDVLPSGMVNFGTATVSNGSYNAATGVWAIGELAAGAAATFTVTGTITATSGNFVNTAVIDGDQDDERPENNTSTVITIIVPDGTNPDEPDPNAATDLQVVKTVDRTRAMVGDPLTYTVTVRNNGPNAATNVLVVDVLPVAQVNFGTPTIPSGDTYNPATGVWVVGDLAAGATATFTVTGTITAAGTIVNTAVVRGNEADPQPQNNTSTVITIVDGDNQEPGVLADLQVVKTVDKTRANVGDPLTYNITVTNNGPANATGVILVDRLPSGQVNFAMQPVVSTGTYNMSTGIWNIGNLASGQSATFMMMGTITATGTIVNTATVGGNEADQQPGNNTSTVITVVGPGTGGPGDGGTDLQVVKTVDKSRVATGQTITYTVTARNIGPNAATGVTVTDALPTGMVNFGTATVSNGTFDASTGVWTIGNLGVGATATFTITGTVTANSGNIVNTAVIDGDQQDERPENNTSTVITVITDGTDPNPANATDLQVVKTVDKTRASVGDPLTYTVTVRNNGPNAATNVLVIDVLPDMQANFGTPTISGGGTYNRVTGIWTVGNLATGSTATFTVTGTITSAGTIVNTAIVRGDEADPQPQNNTSTVITIVDRDGGPGVLADLQITKTVDKTRATVGQPLFYVITARNNGPANATGVIVRDRLPVDQLNISGQPNVSTGSYNMSTGIWNIGNLASGQEVTMTVAGTITATGTIVNTATIGGNEADQNPGNNTATVVTVVGTGAGGGSLADLQVVKTVDKTRATTGQTLTYTITARNAGPNAATGVMVTDILPVAQLDIDGQPRVTTGSYNATTGIWSIGNLEVGQSAIMIVTGTITATSGSIINTAVISGNQVDERPENNTSTVITIISGEDVDPGMATDLQVVKTVDKTMAAVGDALRYTVTARNNGPNTATGVMVLDILPTAQVTINGQPAVSRGSYNMATGVWTIGNLAPGQMVVMTVNGTITSAGTIVNTATVTGNEADNQPQNNSSTVITIVGAGGGLANLSITKSADESEVTLGENITYILRAENAGPGDATGVTVTDVLPNGLQFVSAAPADAYNNSTGVWTIGNLLNGEFRELTITATTTMAGRIANTAVVDGNEDDPDEDDNTDTENTCVRPTTPIVGNTSVCAGNNATFSIAPIAGVTTFEVTGLPAGVTRVSGGGNTITLQVGSNVPAGTYNLSFIAVNPNSNCSNSVPSTASLTVNRIPDAPGAITASTDQYCSGVAVTLSVTPVTGATSYTWTLPQGWTFQGDNTGATVTVIPSSTAGTVSVTANNTCGQSAASTTATITPGATPATPEIMDNTGPCRGLDYSIMSPEAGVTYTWTAPAGFTFTGGGTTATGTSVTLQASSPNAAGTLTVVASNGGCGSATASVEINAADGNSELFFPTVFSPNGDGVNDTWVIENLLKFPDNDLFIYNRWGNEVFRTRSYRNTWAANGLEEATYFYVLRVRGCNGQEQTYRGWVQVVR</sequence>
<evidence type="ECO:0000256" key="2">
    <source>
        <dbReference type="ARBA" id="ARBA00022729"/>
    </source>
</evidence>
<feature type="domain" description="DUF11" evidence="4">
    <location>
        <begin position="1158"/>
        <end position="1271"/>
    </location>
</feature>
<evidence type="ECO:0000259" key="4">
    <source>
        <dbReference type="Pfam" id="PF01345"/>
    </source>
</evidence>
<evidence type="ECO:0000313" key="7">
    <source>
        <dbReference type="Proteomes" id="UP001596405"/>
    </source>
</evidence>
<comment type="similarity">
    <text evidence="1">Belongs to the ice-binding protein family.</text>
</comment>
<dbReference type="PANTHER" id="PTHR34819:SF3">
    <property type="entry name" value="CELL SURFACE PROTEIN"/>
    <property type="match status" value="1"/>
</dbReference>
<keyword evidence="2 3" id="KW-0732">Signal</keyword>
<evidence type="ECO:0000256" key="1">
    <source>
        <dbReference type="ARBA" id="ARBA00005445"/>
    </source>
</evidence>
<keyword evidence="7" id="KW-1185">Reference proteome</keyword>
<feature type="domain" description="DUF11" evidence="4">
    <location>
        <begin position="377"/>
        <end position="490"/>
    </location>
</feature>
<dbReference type="Pfam" id="PF19408">
    <property type="entry name" value="PKD_6"/>
    <property type="match status" value="3"/>
</dbReference>
<feature type="domain" description="DUF11" evidence="4">
    <location>
        <begin position="507"/>
        <end position="620"/>
    </location>
</feature>
<feature type="domain" description="PKD-like" evidence="5">
    <location>
        <begin position="1658"/>
        <end position="1737"/>
    </location>
</feature>
<evidence type="ECO:0000256" key="3">
    <source>
        <dbReference type="SAM" id="SignalP"/>
    </source>
</evidence>
<dbReference type="InterPro" id="IPR047589">
    <property type="entry name" value="DUF11_rpt"/>
</dbReference>
<feature type="domain" description="DUF11" evidence="4">
    <location>
        <begin position="1030"/>
        <end position="1143"/>
    </location>
</feature>
<proteinExistence type="inferred from homology"/>
<name>A0ABW2DIR3_9BACT</name>
<dbReference type="PANTHER" id="PTHR34819">
    <property type="entry name" value="LARGE CYSTEINE-RICH PERIPLASMIC PROTEIN OMCB"/>
    <property type="match status" value="1"/>
</dbReference>
<dbReference type="InterPro" id="IPR051172">
    <property type="entry name" value="Chlamydia_OmcB"/>
</dbReference>
<feature type="domain" description="PKD-like" evidence="5">
    <location>
        <begin position="1747"/>
        <end position="1825"/>
    </location>
</feature>
<feature type="domain" description="DUF11" evidence="4">
    <location>
        <begin position="641"/>
        <end position="754"/>
    </location>
</feature>
<feature type="domain" description="DUF11" evidence="4">
    <location>
        <begin position="900"/>
        <end position="1013"/>
    </location>
</feature>
<feature type="chain" id="PRO_5046596701" evidence="3">
    <location>
        <begin position="23"/>
        <end position="2008"/>
    </location>
</feature>
<dbReference type="InterPro" id="IPR045829">
    <property type="entry name" value="PKD_6"/>
</dbReference>
<dbReference type="NCBIfam" id="TIGR04131">
    <property type="entry name" value="Bac_Flav_CTERM"/>
    <property type="match status" value="1"/>
</dbReference>
<evidence type="ECO:0000313" key="6">
    <source>
        <dbReference type="EMBL" id="MFC6996264.1"/>
    </source>
</evidence>
<feature type="domain" description="DUF11" evidence="4">
    <location>
        <begin position="1286"/>
        <end position="1400"/>
    </location>
</feature>
<accession>A0ABW2DIR3</accession>
<dbReference type="InterPro" id="IPR001434">
    <property type="entry name" value="OmcB-like_DUF11"/>
</dbReference>
<comment type="caution">
    <text evidence="6">The sequence shown here is derived from an EMBL/GenBank/DDBJ whole genome shotgun (WGS) entry which is preliminary data.</text>
</comment>
<feature type="domain" description="DUF11" evidence="4">
    <location>
        <begin position="1416"/>
        <end position="1529"/>
    </location>
</feature>
<dbReference type="NCBIfam" id="TIGR01451">
    <property type="entry name" value="B_ant_repeat"/>
    <property type="match status" value="11"/>
</dbReference>
<dbReference type="InterPro" id="IPR021884">
    <property type="entry name" value="Ice-bd_prot"/>
</dbReference>
<feature type="domain" description="DUF11" evidence="4">
    <location>
        <begin position="770"/>
        <end position="883"/>
    </location>
</feature>
<feature type="signal peptide" evidence="3">
    <location>
        <begin position="1"/>
        <end position="22"/>
    </location>
</feature>
<reference evidence="7" key="1">
    <citation type="journal article" date="2019" name="Int. J. Syst. Evol. Microbiol.">
        <title>The Global Catalogue of Microorganisms (GCM) 10K type strain sequencing project: providing services to taxonomists for standard genome sequencing and annotation.</title>
        <authorList>
            <consortium name="The Broad Institute Genomics Platform"/>
            <consortium name="The Broad Institute Genome Sequencing Center for Infectious Disease"/>
            <person name="Wu L."/>
            <person name="Ma J."/>
        </authorList>
    </citation>
    <scope>NUCLEOTIDE SEQUENCE [LARGE SCALE GENOMIC DNA]</scope>
    <source>
        <strain evidence="7">CGMCC 4.7393</strain>
    </source>
</reference>
<feature type="domain" description="DUF11" evidence="4">
    <location>
        <begin position="249"/>
        <end position="366"/>
    </location>
</feature>
<dbReference type="Proteomes" id="UP001596405">
    <property type="component" value="Unassembled WGS sequence"/>
</dbReference>
<feature type="domain" description="DUF11" evidence="4">
    <location>
        <begin position="1542"/>
        <end position="1650"/>
    </location>
</feature>
<dbReference type="Pfam" id="PF11999">
    <property type="entry name" value="Ice_binding"/>
    <property type="match status" value="1"/>
</dbReference>
<feature type="domain" description="PKD-like" evidence="5">
    <location>
        <begin position="1836"/>
        <end position="1914"/>
    </location>
</feature>
<dbReference type="Pfam" id="PF01345">
    <property type="entry name" value="DUF11"/>
    <property type="match status" value="11"/>
</dbReference>
<dbReference type="RefSeq" id="WP_082882970.1">
    <property type="nucleotide sequence ID" value="NZ_JBHSYQ010000003.1"/>
</dbReference>
<evidence type="ECO:0000259" key="5">
    <source>
        <dbReference type="Pfam" id="PF19408"/>
    </source>
</evidence>
<protein>
    <submittedName>
        <fullName evidence="6">Ice-binding family protein</fullName>
    </submittedName>
</protein>
<dbReference type="EMBL" id="JBHSYQ010000003">
    <property type="protein sequence ID" value="MFC6996264.1"/>
    <property type="molecule type" value="Genomic_DNA"/>
</dbReference>
<dbReference type="Gene3D" id="2.60.40.10">
    <property type="entry name" value="Immunoglobulins"/>
    <property type="match status" value="12"/>
</dbReference>
<organism evidence="6 7">
    <name type="scientific">Rufibacter roseus</name>
    <dbReference type="NCBI Taxonomy" id="1567108"/>
    <lineage>
        <taxon>Bacteria</taxon>
        <taxon>Pseudomonadati</taxon>
        <taxon>Bacteroidota</taxon>
        <taxon>Cytophagia</taxon>
        <taxon>Cytophagales</taxon>
        <taxon>Hymenobacteraceae</taxon>
        <taxon>Rufibacter</taxon>
    </lineage>
</organism>
<dbReference type="InterPro" id="IPR026341">
    <property type="entry name" value="T9SS_type_B"/>
</dbReference>